<dbReference type="InterPro" id="IPR000525">
    <property type="entry name" value="Initiator_Rep_WH1"/>
</dbReference>
<dbReference type="InterPro" id="IPR036388">
    <property type="entry name" value="WH-like_DNA-bd_sf"/>
</dbReference>
<evidence type="ECO:0000256" key="1">
    <source>
        <dbReference type="ARBA" id="ARBA00038283"/>
    </source>
</evidence>
<feature type="domain" description="Initiator Rep protein WH1" evidence="2">
    <location>
        <begin position="3"/>
        <end position="155"/>
    </location>
</feature>
<dbReference type="Gene3D" id="1.10.10.10">
    <property type="entry name" value="Winged helix-like DNA-binding domain superfamily/Winged helix DNA-binding domain"/>
    <property type="match status" value="2"/>
</dbReference>
<organism evidence="3">
    <name type="scientific">Aureimonas ureilytica</name>
    <dbReference type="NCBI Taxonomy" id="401562"/>
    <lineage>
        <taxon>Bacteria</taxon>
        <taxon>Pseudomonadati</taxon>
        <taxon>Pseudomonadota</taxon>
        <taxon>Alphaproteobacteria</taxon>
        <taxon>Hyphomicrobiales</taxon>
        <taxon>Aurantimonadaceae</taxon>
        <taxon>Aureimonas</taxon>
    </lineage>
</organism>
<dbReference type="EMBL" id="LC066381">
    <property type="protein sequence ID" value="BAT29637.1"/>
    <property type="molecule type" value="Genomic_DNA"/>
</dbReference>
<dbReference type="GO" id="GO:0003887">
    <property type="term" value="F:DNA-directed DNA polymerase activity"/>
    <property type="evidence" value="ECO:0007669"/>
    <property type="project" value="InterPro"/>
</dbReference>
<protein>
    <submittedName>
        <fullName evidence="3">Replication protein RepA</fullName>
    </submittedName>
</protein>
<dbReference type="Pfam" id="PF21205">
    <property type="entry name" value="Rep3_C"/>
    <property type="match status" value="1"/>
</dbReference>
<accession>A0A0P0Z6G4</accession>
<dbReference type="SUPFAM" id="SSF46785">
    <property type="entry name" value="Winged helix' DNA-binding domain"/>
    <property type="match status" value="2"/>
</dbReference>
<reference evidence="3" key="1">
    <citation type="journal article" date="2015" name="Proc. Natl. Acad. Sci. U.S.A.">
        <title>Bacterial clade with the ribosomal RNA operon on a small plasmid rather than the chromosome.</title>
        <authorList>
            <person name="Anda M."/>
            <person name="Ohtsubo Y."/>
            <person name="Okubo T."/>
            <person name="Sugawara M."/>
            <person name="Nagata Y."/>
            <person name="Tsuda M."/>
            <person name="Minamisawa K."/>
            <person name="Mitsui H."/>
        </authorList>
    </citation>
    <scope>NUCLEOTIDE SEQUENCE</scope>
    <source>
        <strain evidence="3">NBRC 106430</strain>
        <plasmid evidence="3">pAUTrrn</plasmid>
    </source>
</reference>
<comment type="similarity">
    <text evidence="1">Belongs to the initiator RepB protein family.</text>
</comment>
<name>A0A0P0Z6G4_9HYPH</name>
<keyword evidence="3" id="KW-0614">Plasmid</keyword>
<sequence>MSMSNALTRAGHGLTLAEKRIIAHAASKLDSRRPLAPGEVPQTHLTAAEYAETFDVDLTTAYEALQSAARTLYERSITFYEAAHRRRGTSLSLAKVQMRWVGSVKYHETEGWVELHWWPALLPHLTGLKKQFTSHQLKQASALRSVYSWRLLELLTRFGSTGRAEYTVEDFAASMDATEKQQANFAAIRRKIIEPAVRELVEKDGWQIEWKPIKAGRKVKAVRFDFSRDPQGQLL</sequence>
<dbReference type="AlphaFoldDB" id="A0A0P0Z6G4"/>
<evidence type="ECO:0000313" key="3">
    <source>
        <dbReference type="EMBL" id="BAT29637.1"/>
    </source>
</evidence>
<gene>
    <name evidence="3" type="primary">repA</name>
</gene>
<dbReference type="InterPro" id="IPR036390">
    <property type="entry name" value="WH_DNA-bd_sf"/>
</dbReference>
<dbReference type="GO" id="GO:0006270">
    <property type="term" value="P:DNA replication initiation"/>
    <property type="evidence" value="ECO:0007669"/>
    <property type="project" value="InterPro"/>
</dbReference>
<proteinExistence type="inferred from homology"/>
<evidence type="ECO:0000259" key="2">
    <source>
        <dbReference type="Pfam" id="PF01051"/>
    </source>
</evidence>
<geneLocation type="plasmid" evidence="3">
    <name>pAUTrrn</name>
</geneLocation>
<dbReference type="Pfam" id="PF01051">
    <property type="entry name" value="Rep3_N"/>
    <property type="match status" value="1"/>
</dbReference>